<evidence type="ECO:0000259" key="7">
    <source>
        <dbReference type="Pfam" id="PF04321"/>
    </source>
</evidence>
<dbReference type="GO" id="GO:0009243">
    <property type="term" value="P:O antigen biosynthetic process"/>
    <property type="evidence" value="ECO:0007669"/>
    <property type="project" value="UniProtKB-UniPathway"/>
</dbReference>
<evidence type="ECO:0000256" key="6">
    <source>
        <dbReference type="RuleBase" id="RU364082"/>
    </source>
</evidence>
<keyword evidence="6" id="KW-0521">NADP</keyword>
<dbReference type="PANTHER" id="PTHR10491">
    <property type="entry name" value="DTDP-4-DEHYDRORHAMNOSE REDUCTASE"/>
    <property type="match status" value="1"/>
</dbReference>
<dbReference type="InterPro" id="IPR029903">
    <property type="entry name" value="RmlD-like-bd"/>
</dbReference>
<dbReference type="UniPathway" id="UPA00281"/>
<dbReference type="EC" id="1.1.1.133" evidence="3 6"/>
<comment type="catalytic activity">
    <reaction evidence="5 6">
        <text>dTDP-beta-L-rhamnose + NADP(+) = dTDP-4-dehydro-beta-L-rhamnose + NADPH + H(+)</text>
        <dbReference type="Rhea" id="RHEA:21796"/>
        <dbReference type="ChEBI" id="CHEBI:15378"/>
        <dbReference type="ChEBI" id="CHEBI:57510"/>
        <dbReference type="ChEBI" id="CHEBI:57783"/>
        <dbReference type="ChEBI" id="CHEBI:58349"/>
        <dbReference type="ChEBI" id="CHEBI:62830"/>
        <dbReference type="EC" id="1.1.1.133"/>
    </reaction>
</comment>
<dbReference type="GO" id="GO:0005829">
    <property type="term" value="C:cytosol"/>
    <property type="evidence" value="ECO:0007669"/>
    <property type="project" value="TreeGrafter"/>
</dbReference>
<comment type="cofactor">
    <cofactor evidence="6">
        <name>Mg(2+)</name>
        <dbReference type="ChEBI" id="CHEBI:18420"/>
    </cofactor>
    <text evidence="6">Binds 1 Mg(2+) ion per monomer.</text>
</comment>
<evidence type="ECO:0000256" key="4">
    <source>
        <dbReference type="ARBA" id="ARBA00017099"/>
    </source>
</evidence>
<dbReference type="RefSeq" id="WP_153249611.1">
    <property type="nucleotide sequence ID" value="NZ_CP044205.1"/>
</dbReference>
<dbReference type="InParanoid" id="A0A5Q0BJ92"/>
<keyword evidence="9" id="KW-1185">Reference proteome</keyword>
<dbReference type="SUPFAM" id="SSF51735">
    <property type="entry name" value="NAD(P)-binding Rossmann-fold domains"/>
    <property type="match status" value="1"/>
</dbReference>
<dbReference type="InterPro" id="IPR036291">
    <property type="entry name" value="NAD(P)-bd_dom_sf"/>
</dbReference>
<dbReference type="Gene3D" id="3.40.50.720">
    <property type="entry name" value="NAD(P)-binding Rossmann-like Domain"/>
    <property type="match status" value="1"/>
</dbReference>
<dbReference type="Pfam" id="PF04321">
    <property type="entry name" value="RmlD_sub_bind"/>
    <property type="match status" value="1"/>
</dbReference>
<dbReference type="OrthoDB" id="9803892at2"/>
<name>A0A5Q0BJ92_9GAMM</name>
<dbReference type="EMBL" id="CP044205">
    <property type="protein sequence ID" value="QFY43629.1"/>
    <property type="molecule type" value="Genomic_DNA"/>
</dbReference>
<comment type="pathway">
    <text evidence="1 6">Carbohydrate biosynthesis; dTDP-L-rhamnose biosynthesis.</text>
</comment>
<evidence type="ECO:0000256" key="2">
    <source>
        <dbReference type="ARBA" id="ARBA00010944"/>
    </source>
</evidence>
<feature type="domain" description="RmlD-like substrate binding" evidence="7">
    <location>
        <begin position="1"/>
        <end position="301"/>
    </location>
</feature>
<dbReference type="GO" id="GO:0008831">
    <property type="term" value="F:dTDP-4-dehydrorhamnose reductase activity"/>
    <property type="evidence" value="ECO:0007669"/>
    <property type="project" value="UniProtKB-EC"/>
</dbReference>
<dbReference type="UniPathway" id="UPA00124"/>
<gene>
    <name evidence="8" type="primary">rfbD</name>
    <name evidence="8" type="ORF">F6R98_14190</name>
</gene>
<dbReference type="InterPro" id="IPR005913">
    <property type="entry name" value="dTDP_dehydrorham_reduct"/>
</dbReference>
<comment type="similarity">
    <text evidence="2 6">Belongs to the dTDP-4-dehydrorhamnose reductase family.</text>
</comment>
<proteinExistence type="inferred from homology"/>
<dbReference type="AlphaFoldDB" id="A0A5Q0BJ92"/>
<dbReference type="Gene3D" id="3.90.25.10">
    <property type="entry name" value="UDP-galactose 4-epimerase, domain 1"/>
    <property type="match status" value="1"/>
</dbReference>
<protein>
    <recommendedName>
        <fullName evidence="4 6">dTDP-4-dehydrorhamnose reductase</fullName>
        <ecNumber evidence="3 6">1.1.1.133</ecNumber>
    </recommendedName>
</protein>
<dbReference type="Proteomes" id="UP000325755">
    <property type="component" value="Chromosome"/>
</dbReference>
<dbReference type="CDD" id="cd05254">
    <property type="entry name" value="dTDP_HR_like_SDR_e"/>
    <property type="match status" value="1"/>
</dbReference>
<evidence type="ECO:0000256" key="3">
    <source>
        <dbReference type="ARBA" id="ARBA00012929"/>
    </source>
</evidence>
<evidence type="ECO:0000256" key="1">
    <source>
        <dbReference type="ARBA" id="ARBA00004781"/>
    </source>
</evidence>
<evidence type="ECO:0000313" key="8">
    <source>
        <dbReference type="EMBL" id="QFY43629.1"/>
    </source>
</evidence>
<dbReference type="GO" id="GO:0019305">
    <property type="term" value="P:dTDP-rhamnose biosynthetic process"/>
    <property type="evidence" value="ECO:0007669"/>
    <property type="project" value="UniProtKB-UniPathway"/>
</dbReference>
<evidence type="ECO:0000313" key="9">
    <source>
        <dbReference type="Proteomes" id="UP000325755"/>
    </source>
</evidence>
<dbReference type="PANTHER" id="PTHR10491:SF4">
    <property type="entry name" value="METHIONINE ADENOSYLTRANSFERASE 2 SUBUNIT BETA"/>
    <property type="match status" value="1"/>
</dbReference>
<accession>A0A5Q0BJ92</accession>
<dbReference type="KEGG" id="mmob:F6R98_14190"/>
<dbReference type="NCBIfam" id="TIGR01214">
    <property type="entry name" value="rmlD"/>
    <property type="match status" value="1"/>
</dbReference>
<sequence length="303" mass="33180">MKILLLGREGQLAWELRRTLACLGEVVALDRRSETLMVDMADPDTLVKAVKAVNPGLIVNATAYTAVDRAEQEAEQEQARKINAEAPGILAELALKTGAAQIHYSTDYVFYGDGTAPYDEEHATGPQGVYGSTKLAGEQAIREVGGRYYIFRTAWVYGARGQNFLLTMLRLMRERERLGIVSDQIGAPTWSRLIAEATALVVARSMNGGSFKADVKSGVYHLSCAGQTSWFDFATAIRDVAVNNNILPPECASIEAIATGDYPTPARRPAYSVLSNEKLAREFGMRLPDWKDALELCMASLVR</sequence>
<comment type="function">
    <text evidence="6">Catalyzes the reduction of dTDP-6-deoxy-L-lyxo-4-hexulose to yield dTDP-L-rhamnose.</text>
</comment>
<organism evidence="8 9">
    <name type="scientific">Candidatus Methylospira mobilis</name>
    <dbReference type="NCBI Taxonomy" id="1808979"/>
    <lineage>
        <taxon>Bacteria</taxon>
        <taxon>Pseudomonadati</taxon>
        <taxon>Pseudomonadota</taxon>
        <taxon>Gammaproteobacteria</taxon>
        <taxon>Methylococcales</taxon>
        <taxon>Methylococcaceae</taxon>
        <taxon>Candidatus Methylospira</taxon>
    </lineage>
</organism>
<keyword evidence="6 8" id="KW-0560">Oxidoreductase</keyword>
<reference evidence="8 9" key="1">
    <citation type="submission" date="2019-09" db="EMBL/GenBank/DDBJ databases">
        <title>Ecophysiology of the spiral-shaped methanotroph Methylospira mobilis as revealed by the complete genome sequence.</title>
        <authorList>
            <person name="Oshkin I.Y."/>
            <person name="Dedysh S.N."/>
            <person name="Miroshnikov K."/>
            <person name="Danilova O.V."/>
            <person name="Hakobyan A."/>
            <person name="Liesack W."/>
        </authorList>
    </citation>
    <scope>NUCLEOTIDE SEQUENCE [LARGE SCALE GENOMIC DNA]</scope>
    <source>
        <strain evidence="8 9">Shm1</strain>
    </source>
</reference>
<dbReference type="FunCoup" id="A0A5Q0BJ92">
    <property type="interactions" value="472"/>
</dbReference>
<evidence type="ECO:0000256" key="5">
    <source>
        <dbReference type="ARBA" id="ARBA00048200"/>
    </source>
</evidence>